<dbReference type="AlphaFoldDB" id="A0A2A5JNU1"/>
<keyword evidence="1" id="KW-0677">Repeat</keyword>
<dbReference type="InterPro" id="IPR056823">
    <property type="entry name" value="TEN-like_YD-shell"/>
</dbReference>
<dbReference type="Pfam" id="PF25023">
    <property type="entry name" value="TEN_YD-shell"/>
    <property type="match status" value="1"/>
</dbReference>
<feature type="domain" description="Teneurin-like YD-shell" evidence="2">
    <location>
        <begin position="6"/>
        <end position="111"/>
    </location>
</feature>
<organism evidence="3 4">
    <name type="scientific">Pseudoalteromonas piscicida</name>
    <dbReference type="NCBI Taxonomy" id="43662"/>
    <lineage>
        <taxon>Bacteria</taxon>
        <taxon>Pseudomonadati</taxon>
        <taxon>Pseudomonadota</taxon>
        <taxon>Gammaproteobacteria</taxon>
        <taxon>Alteromonadales</taxon>
        <taxon>Pseudoalteromonadaceae</taxon>
        <taxon>Pseudoalteromonas</taxon>
    </lineage>
</organism>
<sequence>THKLLIKDHLGSTLAVSEVSSNGNNARITQAFRYDPFGQQYELQASKFEVFTGYMRQGFTGHEMLNNLNIIHMNGRIYDPTLGRFLQADPHIQAPTNSQSYNRYSYVLNNPLSYTDPSGYFFKALGKFLKKNWRTLTSIAITVVTGYGVQLFSAFEAYGVASIVAATGGALAGYVVTGSLKGAAIGAFSGAAFFNIGQAFGANSGFWQTNGAGHIGSHALVGGIISDLQGGNFGHGFVSAGFTKFAMGNAGFDFRNKGVGAVLGRTTIATVIGGTASKLSGGKFGNGAVTAAMAHLLNAESWKSQTENTKSLTVNNPVTGKDEVLQPNFHPVYDSEGKLMLDMNGNVMSVHHSYLTKFVIPYSENATLLSCQQMQACNDSNFISDSPMTNLPKPRISTNSVLSSPAGVRIVGNSWFMTQAGPTIVITGATKAGEIIWCSNSSVVQAACGGN</sequence>
<dbReference type="RefSeq" id="WP_277948924.1">
    <property type="nucleotide sequence ID" value="NZ_NKHF01000065.1"/>
</dbReference>
<dbReference type="NCBIfam" id="TIGR03696">
    <property type="entry name" value="Rhs_assc_core"/>
    <property type="match status" value="1"/>
</dbReference>
<gene>
    <name evidence="3" type="ORF">CEX98_14305</name>
</gene>
<protein>
    <recommendedName>
        <fullName evidence="2">Teneurin-like YD-shell domain-containing protein</fullName>
    </recommendedName>
</protein>
<proteinExistence type="predicted"/>
<reference evidence="4" key="1">
    <citation type="journal article" date="2019" name="Genome Announc.">
        <title>Draft Genome Sequence of Pseudoalteromonas piscicida Strain 36Y ROTHPW, an Hypersaline Seawater Isolate from the South Coast of Sonora, Mexico.</title>
        <authorList>
            <person name="Sanchez-Diaz R."/>
            <person name="Molina-Garza Z.J."/>
            <person name="Cruz-Suarez L.E."/>
            <person name="Selvin J."/>
            <person name="Kiran G.S."/>
            <person name="Ibarra-Gamez J.C."/>
            <person name="Gomez-Gil B."/>
            <person name="Galaviz-Silva L."/>
        </authorList>
    </citation>
    <scope>NUCLEOTIDE SEQUENCE [LARGE SCALE GENOMIC DNA]</scope>
    <source>
        <strain evidence="4">36Y_RITHPW</strain>
    </source>
</reference>
<evidence type="ECO:0000313" key="4">
    <source>
        <dbReference type="Proteomes" id="UP000228621"/>
    </source>
</evidence>
<name>A0A2A5JNU1_PSEO7</name>
<evidence type="ECO:0000259" key="2">
    <source>
        <dbReference type="Pfam" id="PF25023"/>
    </source>
</evidence>
<evidence type="ECO:0000313" key="3">
    <source>
        <dbReference type="EMBL" id="PCK31047.1"/>
    </source>
</evidence>
<dbReference type="Gene3D" id="2.180.10.10">
    <property type="entry name" value="RHS repeat-associated core"/>
    <property type="match status" value="1"/>
</dbReference>
<feature type="non-terminal residue" evidence="3">
    <location>
        <position position="1"/>
    </location>
</feature>
<dbReference type="EMBL" id="NKHF01000065">
    <property type="protein sequence ID" value="PCK31047.1"/>
    <property type="molecule type" value="Genomic_DNA"/>
</dbReference>
<evidence type="ECO:0000256" key="1">
    <source>
        <dbReference type="ARBA" id="ARBA00022737"/>
    </source>
</evidence>
<dbReference type="InterPro" id="IPR022385">
    <property type="entry name" value="Rhs_assc_core"/>
</dbReference>
<comment type="caution">
    <text evidence="3">The sequence shown here is derived from an EMBL/GenBank/DDBJ whole genome shotgun (WGS) entry which is preliminary data.</text>
</comment>
<accession>A0A2A5JNU1</accession>
<dbReference type="PANTHER" id="PTHR32305">
    <property type="match status" value="1"/>
</dbReference>
<keyword evidence="4" id="KW-1185">Reference proteome</keyword>
<dbReference type="InterPro" id="IPR050708">
    <property type="entry name" value="T6SS_VgrG/RHS"/>
</dbReference>
<dbReference type="Proteomes" id="UP000228621">
    <property type="component" value="Unassembled WGS sequence"/>
</dbReference>
<dbReference type="PANTHER" id="PTHR32305:SF15">
    <property type="entry name" value="PROTEIN RHSA-RELATED"/>
    <property type="match status" value="1"/>
</dbReference>